<dbReference type="InterPro" id="IPR000595">
    <property type="entry name" value="cNMP-bd_dom"/>
</dbReference>
<dbReference type="GO" id="GO:0003700">
    <property type="term" value="F:DNA-binding transcription factor activity"/>
    <property type="evidence" value="ECO:0007669"/>
    <property type="project" value="TreeGrafter"/>
</dbReference>
<organism evidence="2 3">
    <name type="scientific">Roseitalea porphyridii</name>
    <dbReference type="NCBI Taxonomy" id="1852022"/>
    <lineage>
        <taxon>Bacteria</taxon>
        <taxon>Pseudomonadati</taxon>
        <taxon>Pseudomonadota</taxon>
        <taxon>Alphaproteobacteria</taxon>
        <taxon>Hyphomicrobiales</taxon>
        <taxon>Ahrensiaceae</taxon>
        <taxon>Roseitalea</taxon>
    </lineage>
</organism>
<dbReference type="InterPro" id="IPR018490">
    <property type="entry name" value="cNMP-bd_dom_sf"/>
</dbReference>
<name>A0A4P6V3S0_9HYPH</name>
<dbReference type="Pfam" id="PF00027">
    <property type="entry name" value="cNMP_binding"/>
    <property type="match status" value="1"/>
</dbReference>
<dbReference type="PANTHER" id="PTHR24567">
    <property type="entry name" value="CRP FAMILY TRANSCRIPTIONAL REGULATORY PROTEIN"/>
    <property type="match status" value="1"/>
</dbReference>
<proteinExistence type="predicted"/>
<dbReference type="Gene3D" id="2.60.120.10">
    <property type="entry name" value="Jelly Rolls"/>
    <property type="match status" value="1"/>
</dbReference>
<dbReference type="GeneID" id="90769020"/>
<dbReference type="InterPro" id="IPR014710">
    <property type="entry name" value="RmlC-like_jellyroll"/>
</dbReference>
<accession>A0A4P6V3S0</accession>
<dbReference type="RefSeq" id="WP_131617791.1">
    <property type="nucleotide sequence ID" value="NZ_CP036532.1"/>
</dbReference>
<gene>
    <name evidence="2" type="ORF">E0E05_17090</name>
</gene>
<keyword evidence="3" id="KW-1185">Reference proteome</keyword>
<dbReference type="KEGG" id="rpod:E0E05_17090"/>
<dbReference type="Proteomes" id="UP000293719">
    <property type="component" value="Chromosome"/>
</dbReference>
<sequence>MTLNDDIAALSAARLFEDLSTEQLRLLAFGAERLRFAAGRTLFRQDERADCGFIVDVGAIALIRHTDRGEQRVMTAGPGMVLGQLALITETNWMTSARTETDSEVLRISRSLFRRMLAEYPQTAMAIHAQLAGDLKRLLKDIERVERGFRDAPGL</sequence>
<dbReference type="EMBL" id="CP036532">
    <property type="protein sequence ID" value="QBK32147.1"/>
    <property type="molecule type" value="Genomic_DNA"/>
</dbReference>
<dbReference type="SMART" id="SM00100">
    <property type="entry name" value="cNMP"/>
    <property type="match status" value="1"/>
</dbReference>
<reference evidence="2 3" key="1">
    <citation type="journal article" date="2017" name="Int. J. Syst. Evol. Microbiol.">
        <title>Roseitalea porphyridii gen. nov., sp. nov., isolated from a red alga, and reclassification of Hoeflea suaedae Chung et al. 2013 as Pseudohoeflea suaedae gen. nov., comb. nov.</title>
        <authorList>
            <person name="Hyeon J.W."/>
            <person name="Jeong S.E."/>
            <person name="Baek K."/>
            <person name="Jeon C.O."/>
        </authorList>
    </citation>
    <scope>NUCLEOTIDE SEQUENCE [LARGE SCALE GENOMIC DNA]</scope>
    <source>
        <strain evidence="2 3">MA7-20</strain>
    </source>
</reference>
<protein>
    <submittedName>
        <fullName evidence="2">Cyclic nucleotide-binding domain-containing protein</fullName>
    </submittedName>
</protein>
<dbReference type="PANTHER" id="PTHR24567:SF68">
    <property type="entry name" value="DNA-BINDING TRANSCRIPTIONAL DUAL REGULATOR CRP"/>
    <property type="match status" value="1"/>
</dbReference>
<evidence type="ECO:0000313" key="3">
    <source>
        <dbReference type="Proteomes" id="UP000293719"/>
    </source>
</evidence>
<feature type="domain" description="Cyclic nucleotide-binding" evidence="1">
    <location>
        <begin position="15"/>
        <end position="134"/>
    </location>
</feature>
<dbReference type="CDD" id="cd00038">
    <property type="entry name" value="CAP_ED"/>
    <property type="match status" value="1"/>
</dbReference>
<dbReference type="PROSITE" id="PS50042">
    <property type="entry name" value="CNMP_BINDING_3"/>
    <property type="match status" value="1"/>
</dbReference>
<dbReference type="InterPro" id="IPR050397">
    <property type="entry name" value="Env_Response_Regulators"/>
</dbReference>
<evidence type="ECO:0000313" key="2">
    <source>
        <dbReference type="EMBL" id="QBK32147.1"/>
    </source>
</evidence>
<dbReference type="SUPFAM" id="SSF51206">
    <property type="entry name" value="cAMP-binding domain-like"/>
    <property type="match status" value="1"/>
</dbReference>
<dbReference type="OrthoDB" id="9807547at2"/>
<evidence type="ECO:0000259" key="1">
    <source>
        <dbReference type="PROSITE" id="PS50042"/>
    </source>
</evidence>
<dbReference type="GO" id="GO:0005829">
    <property type="term" value="C:cytosol"/>
    <property type="evidence" value="ECO:0007669"/>
    <property type="project" value="TreeGrafter"/>
</dbReference>
<dbReference type="AlphaFoldDB" id="A0A4P6V3S0"/>